<dbReference type="PANTHER" id="PTHR22911:SF6">
    <property type="entry name" value="SOLUTE CARRIER FAMILY 35 MEMBER G1"/>
    <property type="match status" value="1"/>
</dbReference>
<dbReference type="GO" id="GO:0016020">
    <property type="term" value="C:membrane"/>
    <property type="evidence" value="ECO:0007669"/>
    <property type="project" value="UniProtKB-SubCell"/>
</dbReference>
<feature type="transmembrane region" description="Helical" evidence="6">
    <location>
        <begin position="99"/>
        <end position="116"/>
    </location>
</feature>
<name>A0A2K9P2H9_9FIRM</name>
<feature type="transmembrane region" description="Helical" evidence="6">
    <location>
        <begin position="123"/>
        <end position="139"/>
    </location>
</feature>
<keyword evidence="9" id="KW-1185">Reference proteome</keyword>
<dbReference type="InterPro" id="IPR037185">
    <property type="entry name" value="EmrE-like"/>
</dbReference>
<reference evidence="8 9" key="1">
    <citation type="submission" date="2017-04" db="EMBL/GenBank/DDBJ databases">
        <title>Monoglobus pectinilyticus 14 draft genome.</title>
        <authorList>
            <person name="Kim C."/>
            <person name="Rosendale D.I."/>
            <person name="Kelly W.J."/>
            <person name="Tannock G.W."/>
            <person name="Patchett M.L."/>
            <person name="Jordens J.Z."/>
        </authorList>
    </citation>
    <scope>NUCLEOTIDE SEQUENCE [LARGE SCALE GENOMIC DNA]</scope>
    <source>
        <strain evidence="8 9">14</strain>
    </source>
</reference>
<evidence type="ECO:0000256" key="3">
    <source>
        <dbReference type="ARBA" id="ARBA00022692"/>
    </source>
</evidence>
<comment type="subcellular location">
    <subcellularLocation>
        <location evidence="1">Membrane</location>
        <topology evidence="1">Multi-pass membrane protein</topology>
    </subcellularLocation>
</comment>
<proteinExistence type="inferred from homology"/>
<feature type="domain" description="EamA" evidence="7">
    <location>
        <begin position="8"/>
        <end position="139"/>
    </location>
</feature>
<feature type="transmembrane region" description="Helical" evidence="6">
    <location>
        <begin position="204"/>
        <end position="232"/>
    </location>
</feature>
<evidence type="ECO:0000259" key="7">
    <source>
        <dbReference type="Pfam" id="PF00892"/>
    </source>
</evidence>
<dbReference type="AlphaFoldDB" id="A0A2K9P2H9"/>
<evidence type="ECO:0000313" key="9">
    <source>
        <dbReference type="Proteomes" id="UP000235589"/>
    </source>
</evidence>
<dbReference type="Proteomes" id="UP000235589">
    <property type="component" value="Chromosome"/>
</dbReference>
<keyword evidence="4 6" id="KW-1133">Transmembrane helix</keyword>
<sequence length="287" mass="31710">MKTASKTKGITCIIISAFCFAFMNTFVRMAGDLPSVEKSFFRNFVALIFAAVMLLRTEEKFRFDKKNLPYLLLRAFFGTVGILGNFYAIDHLVLADASMLNKLSPFFAIIFSFIILREKVNIWQSLAVVIAFVGALFIIKPTGVSFNSASLAGVIGGVGAGIAYTMVRLLSKRGERGAFIVFFFSAFSCLTTLPLMLADFRPMAWWQLLSLLGAGLAATGGQFAITAAYSYAPAKEISVFDYTQIIFVAVLGLIFFSELPDIFSIIGYLIIILVSICMFLYERNMKS</sequence>
<feature type="domain" description="EamA" evidence="7">
    <location>
        <begin position="152"/>
        <end position="278"/>
    </location>
</feature>
<keyword evidence="5 6" id="KW-0472">Membrane</keyword>
<dbReference type="OrthoDB" id="5148831at2"/>
<dbReference type="EMBL" id="CP020991">
    <property type="protein sequence ID" value="AUO19436.1"/>
    <property type="molecule type" value="Genomic_DNA"/>
</dbReference>
<comment type="similarity">
    <text evidence="2">Belongs to the EamA transporter family.</text>
</comment>
<keyword evidence="3 6" id="KW-0812">Transmembrane</keyword>
<dbReference type="RefSeq" id="WP_102365644.1">
    <property type="nucleotide sequence ID" value="NZ_CP020991.1"/>
</dbReference>
<feature type="transmembrane region" description="Helical" evidence="6">
    <location>
        <begin position="145"/>
        <end position="167"/>
    </location>
</feature>
<accession>A0A2K9P2H9</accession>
<evidence type="ECO:0000256" key="4">
    <source>
        <dbReference type="ARBA" id="ARBA00022989"/>
    </source>
</evidence>
<evidence type="ECO:0000313" key="8">
    <source>
        <dbReference type="EMBL" id="AUO19436.1"/>
    </source>
</evidence>
<feature type="transmembrane region" description="Helical" evidence="6">
    <location>
        <begin position="239"/>
        <end position="256"/>
    </location>
</feature>
<dbReference type="GeneID" id="98062677"/>
<organism evidence="8 9">
    <name type="scientific">Monoglobus pectinilyticus</name>
    <dbReference type="NCBI Taxonomy" id="1981510"/>
    <lineage>
        <taxon>Bacteria</taxon>
        <taxon>Bacillati</taxon>
        <taxon>Bacillota</taxon>
        <taxon>Clostridia</taxon>
        <taxon>Monoglobales</taxon>
        <taxon>Monoglobaceae</taxon>
        <taxon>Monoglobus</taxon>
    </lineage>
</organism>
<feature type="transmembrane region" description="Helical" evidence="6">
    <location>
        <begin position="68"/>
        <end position="87"/>
    </location>
</feature>
<feature type="transmembrane region" description="Helical" evidence="6">
    <location>
        <begin position="262"/>
        <end position="281"/>
    </location>
</feature>
<evidence type="ECO:0000256" key="6">
    <source>
        <dbReference type="SAM" id="Phobius"/>
    </source>
</evidence>
<dbReference type="Pfam" id="PF00892">
    <property type="entry name" value="EamA"/>
    <property type="match status" value="2"/>
</dbReference>
<feature type="transmembrane region" description="Helical" evidence="6">
    <location>
        <begin position="179"/>
        <end position="198"/>
    </location>
</feature>
<protein>
    <submittedName>
        <fullName evidence="8">EamA-like transporter family</fullName>
    </submittedName>
</protein>
<evidence type="ECO:0000256" key="5">
    <source>
        <dbReference type="ARBA" id="ARBA00023136"/>
    </source>
</evidence>
<gene>
    <name evidence="8" type="ORF">B9O19_01275</name>
</gene>
<dbReference type="PANTHER" id="PTHR22911">
    <property type="entry name" value="ACYL-MALONYL CONDENSING ENZYME-RELATED"/>
    <property type="match status" value="1"/>
</dbReference>
<evidence type="ECO:0000256" key="1">
    <source>
        <dbReference type="ARBA" id="ARBA00004141"/>
    </source>
</evidence>
<dbReference type="InterPro" id="IPR000620">
    <property type="entry name" value="EamA_dom"/>
</dbReference>
<feature type="transmembrane region" description="Helical" evidence="6">
    <location>
        <begin position="40"/>
        <end position="56"/>
    </location>
</feature>
<evidence type="ECO:0000256" key="2">
    <source>
        <dbReference type="ARBA" id="ARBA00007362"/>
    </source>
</evidence>
<dbReference type="SUPFAM" id="SSF103481">
    <property type="entry name" value="Multidrug resistance efflux transporter EmrE"/>
    <property type="match status" value="2"/>
</dbReference>
<dbReference type="KEGG" id="mpec:B9O19_01275"/>